<dbReference type="CDD" id="cd05688">
    <property type="entry name" value="S1_RPS1_repeat_ec3"/>
    <property type="match status" value="1"/>
</dbReference>
<dbReference type="EMBL" id="JXJU01000009">
    <property type="protein sequence ID" value="PCR99302.1"/>
    <property type="molecule type" value="Genomic_DNA"/>
</dbReference>
<dbReference type="GO" id="GO:0006412">
    <property type="term" value="P:translation"/>
    <property type="evidence" value="ECO:0007669"/>
    <property type="project" value="TreeGrafter"/>
</dbReference>
<dbReference type="Pfam" id="PF00575">
    <property type="entry name" value="S1"/>
    <property type="match status" value="4"/>
</dbReference>
<evidence type="ECO:0000256" key="4">
    <source>
        <dbReference type="SAM" id="MobiDB-lite"/>
    </source>
</evidence>
<dbReference type="AlphaFoldDB" id="A0A2A5RJJ0"/>
<organism evidence="6 7">
    <name type="scientific">Lactococcus fujiensis JCM 16395</name>
    <dbReference type="NCBI Taxonomy" id="1291764"/>
    <lineage>
        <taxon>Bacteria</taxon>
        <taxon>Bacillati</taxon>
        <taxon>Bacillota</taxon>
        <taxon>Bacilli</taxon>
        <taxon>Lactobacillales</taxon>
        <taxon>Streptococcaceae</taxon>
        <taxon>Lactococcus</taxon>
    </lineage>
</organism>
<sequence length="421" mass="46420">MPAKLLEEFFLQMNEFETLLNSVEDVKVRDVVKGEILSVEDGQAQVAIVGTGVEGVLTLREITNDRDADINTFVKPGDVLDLLVIKQIVGKDAEGANVYLLSLKRLEARKAWTALEGKEGEIVTVKVTKDVKGGLSVDYNGVRGFIPASMIDTYFVKDTKKFVGEEIEAKIIEVNASENRFILSRRAVVEAEAAEAKKEAFAQLQEGDIVEGTVSRVTNFGAFVDLGGIDGLVHVSELSHSRVKRPSDVVKPGDEVQVKILKLDEEAGRLSLSLKATQKGPWEEVEEKAPVGSTVEGTVKRLTDFGAFVELYPGVEGLVHVSQISWERVENPKDVLKVGQVVNVKVLDVKPEEQRISLSIKALEEAPERPARRNNNEDGEKRDRKPRAPRKAAKPSYELPETQEGFSLADFLGDDFDINDL</sequence>
<dbReference type="FunFam" id="2.40.50.140:FF:000039">
    <property type="entry name" value="30S ribosomal protein S1"/>
    <property type="match status" value="1"/>
</dbReference>
<feature type="compositionally biased region" description="Basic and acidic residues" evidence="4">
    <location>
        <begin position="366"/>
        <end position="383"/>
    </location>
</feature>
<evidence type="ECO:0000256" key="1">
    <source>
        <dbReference type="ARBA" id="ARBA00006767"/>
    </source>
</evidence>
<feature type="domain" description="S1 motif" evidence="5">
    <location>
        <begin position="120"/>
        <end position="186"/>
    </location>
</feature>
<keyword evidence="3" id="KW-0687">Ribonucleoprotein</keyword>
<dbReference type="GO" id="GO:0003729">
    <property type="term" value="F:mRNA binding"/>
    <property type="evidence" value="ECO:0007669"/>
    <property type="project" value="TreeGrafter"/>
</dbReference>
<evidence type="ECO:0000313" key="6">
    <source>
        <dbReference type="EMBL" id="PCR99302.1"/>
    </source>
</evidence>
<accession>A0A2A5RJJ0</accession>
<dbReference type="GO" id="GO:0022627">
    <property type="term" value="C:cytosolic small ribosomal subunit"/>
    <property type="evidence" value="ECO:0007669"/>
    <property type="project" value="TreeGrafter"/>
</dbReference>
<dbReference type="PRINTS" id="PR00681">
    <property type="entry name" value="RIBOSOMALS1"/>
</dbReference>
<dbReference type="InterPro" id="IPR050437">
    <property type="entry name" value="Ribos_protein_bS1-like"/>
</dbReference>
<reference evidence="6 7" key="1">
    <citation type="submission" date="2014-12" db="EMBL/GenBank/DDBJ databases">
        <title>Draft genome sequences of 10 type strains of Lactococcus.</title>
        <authorList>
            <person name="Sun Z."/>
            <person name="Zhong Z."/>
            <person name="Liu W."/>
            <person name="Zhang W."/>
            <person name="Zhang H."/>
        </authorList>
    </citation>
    <scope>NUCLEOTIDE SEQUENCE [LARGE SCALE GENOMIC DNA]</scope>
    <source>
        <strain evidence="6 7">JCM 16395</strain>
    </source>
</reference>
<gene>
    <name evidence="6" type="ORF">RT41_GL001943</name>
</gene>
<dbReference type="CDD" id="cd04465">
    <property type="entry name" value="S1_RPS1_repeat_ec2_hs2"/>
    <property type="match status" value="1"/>
</dbReference>
<dbReference type="PROSITE" id="PS50126">
    <property type="entry name" value="S1"/>
    <property type="match status" value="4"/>
</dbReference>
<feature type="domain" description="S1 motif" evidence="5">
    <location>
        <begin position="207"/>
        <end position="275"/>
    </location>
</feature>
<comment type="caution">
    <text evidence="6">The sequence shown here is derived from an EMBL/GenBank/DDBJ whole genome shotgun (WGS) entry which is preliminary data.</text>
</comment>
<dbReference type="PANTHER" id="PTHR10724:SF7">
    <property type="entry name" value="SMALL RIBOSOMAL SUBUNIT PROTEIN BS1C"/>
    <property type="match status" value="1"/>
</dbReference>
<keyword evidence="7" id="KW-1185">Reference proteome</keyword>
<dbReference type="NCBIfam" id="NF005208">
    <property type="entry name" value="PRK06676.1"/>
    <property type="match status" value="1"/>
</dbReference>
<dbReference type="SMART" id="SM00316">
    <property type="entry name" value="S1"/>
    <property type="match status" value="4"/>
</dbReference>
<dbReference type="Gene3D" id="2.40.50.140">
    <property type="entry name" value="Nucleic acid-binding proteins"/>
    <property type="match status" value="4"/>
</dbReference>
<proteinExistence type="inferred from homology"/>
<feature type="compositionally biased region" description="Basic residues" evidence="4">
    <location>
        <begin position="384"/>
        <end position="393"/>
    </location>
</feature>
<dbReference type="PANTHER" id="PTHR10724">
    <property type="entry name" value="30S RIBOSOMAL PROTEIN S1"/>
    <property type="match status" value="1"/>
</dbReference>
<dbReference type="STRING" id="1291764.GCA_001311235_01367"/>
<dbReference type="FunFam" id="2.40.50.140:FF:000051">
    <property type="entry name" value="RNA-binding transcriptional accessory protein"/>
    <property type="match status" value="1"/>
</dbReference>
<feature type="domain" description="S1 motif" evidence="5">
    <location>
        <begin position="292"/>
        <end position="361"/>
    </location>
</feature>
<evidence type="ECO:0000259" key="5">
    <source>
        <dbReference type="PROSITE" id="PS50126"/>
    </source>
</evidence>
<dbReference type="InterPro" id="IPR035104">
    <property type="entry name" value="Ribosomal_protein_S1-like"/>
</dbReference>
<evidence type="ECO:0000256" key="3">
    <source>
        <dbReference type="ARBA" id="ARBA00023274"/>
    </source>
</evidence>
<dbReference type="GO" id="GO:0003735">
    <property type="term" value="F:structural constituent of ribosome"/>
    <property type="evidence" value="ECO:0007669"/>
    <property type="project" value="TreeGrafter"/>
</dbReference>
<feature type="region of interest" description="Disordered" evidence="4">
    <location>
        <begin position="366"/>
        <end position="406"/>
    </location>
</feature>
<name>A0A2A5RJJ0_9LACT</name>
<protein>
    <submittedName>
        <fullName evidence="6">30S ribosomal protein S1</fullName>
    </submittedName>
</protein>
<dbReference type="SUPFAM" id="SSF50249">
    <property type="entry name" value="Nucleic acid-binding proteins"/>
    <property type="match status" value="4"/>
</dbReference>
<dbReference type="CDD" id="cd05692">
    <property type="entry name" value="S1_RPS1_repeat_hs4"/>
    <property type="match status" value="1"/>
</dbReference>
<evidence type="ECO:0000313" key="7">
    <source>
        <dbReference type="Proteomes" id="UP000218181"/>
    </source>
</evidence>
<dbReference type="Proteomes" id="UP000218181">
    <property type="component" value="Unassembled WGS sequence"/>
</dbReference>
<feature type="domain" description="S1 motif" evidence="5">
    <location>
        <begin position="29"/>
        <end position="104"/>
    </location>
</feature>
<dbReference type="InterPro" id="IPR003029">
    <property type="entry name" value="S1_domain"/>
</dbReference>
<keyword evidence="2 6" id="KW-0689">Ribosomal protein</keyword>
<dbReference type="InterPro" id="IPR012340">
    <property type="entry name" value="NA-bd_OB-fold"/>
</dbReference>
<comment type="similarity">
    <text evidence="1">Belongs to the bacterial ribosomal protein bS1 family.</text>
</comment>
<evidence type="ECO:0000256" key="2">
    <source>
        <dbReference type="ARBA" id="ARBA00022980"/>
    </source>
</evidence>